<dbReference type="HAMAP" id="MF_01008">
    <property type="entry name" value="MraZ"/>
    <property type="match status" value="1"/>
</dbReference>
<feature type="domain" description="SpoVT-AbrB" evidence="8">
    <location>
        <begin position="7"/>
        <end position="50"/>
    </location>
</feature>
<keyword evidence="3" id="KW-0677">Repeat</keyword>
<dbReference type="InterPro" id="IPR038619">
    <property type="entry name" value="MraZ_sf"/>
</dbReference>
<dbReference type="GO" id="GO:2000143">
    <property type="term" value="P:negative regulation of DNA-templated transcription initiation"/>
    <property type="evidence" value="ECO:0007669"/>
    <property type="project" value="TreeGrafter"/>
</dbReference>
<accession>A0AAE3E0L9</accession>
<evidence type="ECO:0000256" key="7">
    <source>
        <dbReference type="HAMAP-Rule" id="MF_01008"/>
    </source>
</evidence>
<dbReference type="RefSeq" id="WP_022230879.1">
    <property type="nucleotide sequence ID" value="NZ_JAJEQM010000016.1"/>
</dbReference>
<comment type="similarity">
    <text evidence="7">Belongs to the MraZ family.</text>
</comment>
<comment type="subcellular location">
    <subcellularLocation>
        <location evidence="7">Cytoplasm</location>
        <location evidence="7">Nucleoid</location>
    </subcellularLocation>
</comment>
<evidence type="ECO:0000256" key="5">
    <source>
        <dbReference type="ARBA" id="ARBA00023125"/>
    </source>
</evidence>
<reference evidence="9 10" key="1">
    <citation type="submission" date="2021-10" db="EMBL/GenBank/DDBJ databases">
        <title>Anaerobic single-cell dispensing facilitates the cultivation of human gut bacteria.</title>
        <authorList>
            <person name="Afrizal A."/>
        </authorList>
    </citation>
    <scope>NUCLEOTIDE SEQUENCE [LARGE SCALE GENOMIC DNA]</scope>
    <source>
        <strain evidence="9 10">CLA-AA-H232</strain>
    </source>
</reference>
<dbReference type="InterPro" id="IPR037914">
    <property type="entry name" value="SpoVT-AbrB_sf"/>
</dbReference>
<evidence type="ECO:0000256" key="2">
    <source>
        <dbReference type="ARBA" id="ARBA00022490"/>
    </source>
</evidence>
<dbReference type="PROSITE" id="PS51740">
    <property type="entry name" value="SPOVT_ABRB"/>
    <property type="match status" value="2"/>
</dbReference>
<keyword evidence="6 7" id="KW-0804">Transcription</keyword>
<organism evidence="9 10">
    <name type="scientific">Hominilimicola fabiformis</name>
    <dbReference type="NCBI Taxonomy" id="2885356"/>
    <lineage>
        <taxon>Bacteria</taxon>
        <taxon>Bacillati</taxon>
        <taxon>Bacillota</taxon>
        <taxon>Clostridia</taxon>
        <taxon>Eubacteriales</taxon>
        <taxon>Oscillospiraceae</taxon>
        <taxon>Hominilimicola</taxon>
    </lineage>
</organism>
<dbReference type="EMBL" id="JAJEQM010000016">
    <property type="protein sequence ID" value="MCC2211331.1"/>
    <property type="molecule type" value="Genomic_DNA"/>
</dbReference>
<dbReference type="InterPro" id="IPR035644">
    <property type="entry name" value="MraZ_C"/>
</dbReference>
<evidence type="ECO:0000313" key="9">
    <source>
        <dbReference type="EMBL" id="MCC2211331.1"/>
    </source>
</evidence>
<dbReference type="GO" id="GO:0009295">
    <property type="term" value="C:nucleoid"/>
    <property type="evidence" value="ECO:0007669"/>
    <property type="project" value="UniProtKB-SubCell"/>
</dbReference>
<dbReference type="PANTHER" id="PTHR34701">
    <property type="entry name" value="TRANSCRIPTIONAL REGULATOR MRAZ"/>
    <property type="match status" value="1"/>
</dbReference>
<dbReference type="InterPro" id="IPR003444">
    <property type="entry name" value="MraZ"/>
</dbReference>
<keyword evidence="10" id="KW-1185">Reference proteome</keyword>
<dbReference type="GO" id="GO:0003700">
    <property type="term" value="F:DNA-binding transcription factor activity"/>
    <property type="evidence" value="ECO:0007669"/>
    <property type="project" value="UniProtKB-UniRule"/>
</dbReference>
<dbReference type="InterPro" id="IPR007159">
    <property type="entry name" value="SpoVT-AbrB_dom"/>
</dbReference>
<dbReference type="Proteomes" id="UP001198242">
    <property type="component" value="Unassembled WGS sequence"/>
</dbReference>
<evidence type="ECO:0000259" key="8">
    <source>
        <dbReference type="PROSITE" id="PS51740"/>
    </source>
</evidence>
<sequence>MVNFVDEYPRQLDERGRIILPAKVRENMSETVYVTRSMSDKCLQLYTQEEWDKISEKINQLPTATDRNAAAFVRLFFGKATSAVIDKQGRVPIAKRLMEYANLKKDVVLVGANTRLEIWDSEEWDRYQDELSDDIMMDGILNYGLNI</sequence>
<evidence type="ECO:0000256" key="3">
    <source>
        <dbReference type="ARBA" id="ARBA00022737"/>
    </source>
</evidence>
<dbReference type="Gene3D" id="3.40.1550.20">
    <property type="entry name" value="Transcriptional regulator MraZ domain"/>
    <property type="match status" value="1"/>
</dbReference>
<comment type="subunit">
    <text evidence="7">Forms oligomers.</text>
</comment>
<dbReference type="GO" id="GO:0000976">
    <property type="term" value="F:transcription cis-regulatory region binding"/>
    <property type="evidence" value="ECO:0007669"/>
    <property type="project" value="TreeGrafter"/>
</dbReference>
<dbReference type="CDD" id="cd16320">
    <property type="entry name" value="MraZ_N"/>
    <property type="match status" value="1"/>
</dbReference>
<evidence type="ECO:0000256" key="1">
    <source>
        <dbReference type="ARBA" id="ARBA00013860"/>
    </source>
</evidence>
<dbReference type="PANTHER" id="PTHR34701:SF1">
    <property type="entry name" value="TRANSCRIPTIONAL REGULATOR MRAZ"/>
    <property type="match status" value="1"/>
</dbReference>
<name>A0AAE3E0L9_9FIRM</name>
<keyword evidence="4 7" id="KW-0805">Transcription regulation</keyword>
<dbReference type="AlphaFoldDB" id="A0AAE3E0L9"/>
<dbReference type="SUPFAM" id="SSF89447">
    <property type="entry name" value="AbrB/MazE/MraZ-like"/>
    <property type="match status" value="1"/>
</dbReference>
<comment type="caution">
    <text evidence="9">The sequence shown here is derived from an EMBL/GenBank/DDBJ whole genome shotgun (WGS) entry which is preliminary data.</text>
</comment>
<keyword evidence="2 7" id="KW-0963">Cytoplasm</keyword>
<feature type="domain" description="SpoVT-AbrB" evidence="8">
    <location>
        <begin position="80"/>
        <end position="123"/>
    </location>
</feature>
<dbReference type="CDD" id="cd16321">
    <property type="entry name" value="MraZ_C"/>
    <property type="match status" value="1"/>
</dbReference>
<gene>
    <name evidence="7 9" type="primary">mraZ</name>
    <name evidence="9" type="ORF">LKE05_11090</name>
</gene>
<dbReference type="InterPro" id="IPR035642">
    <property type="entry name" value="MraZ_N"/>
</dbReference>
<keyword evidence="5 7" id="KW-0238">DNA-binding</keyword>
<evidence type="ECO:0000313" key="10">
    <source>
        <dbReference type="Proteomes" id="UP001198242"/>
    </source>
</evidence>
<dbReference type="GO" id="GO:0005737">
    <property type="term" value="C:cytoplasm"/>
    <property type="evidence" value="ECO:0007669"/>
    <property type="project" value="UniProtKB-UniRule"/>
</dbReference>
<proteinExistence type="inferred from homology"/>
<evidence type="ECO:0000256" key="4">
    <source>
        <dbReference type="ARBA" id="ARBA00023015"/>
    </source>
</evidence>
<protein>
    <recommendedName>
        <fullName evidence="1 7">Transcriptional regulator MraZ</fullName>
    </recommendedName>
</protein>
<dbReference type="InterPro" id="IPR020603">
    <property type="entry name" value="MraZ_dom"/>
</dbReference>
<evidence type="ECO:0000256" key="6">
    <source>
        <dbReference type="ARBA" id="ARBA00023163"/>
    </source>
</evidence>
<dbReference type="NCBIfam" id="TIGR00242">
    <property type="entry name" value="division/cell wall cluster transcriptional repressor MraZ"/>
    <property type="match status" value="1"/>
</dbReference>
<dbReference type="Pfam" id="PF02381">
    <property type="entry name" value="MraZ"/>
    <property type="match status" value="2"/>
</dbReference>